<dbReference type="InterPro" id="IPR004564">
    <property type="entry name" value="OM_lipoprot_carrier_LolA-like"/>
</dbReference>
<dbReference type="Gene3D" id="2.50.20.10">
    <property type="entry name" value="Lipoprotein localisation LolA/LolB/LppX"/>
    <property type="match status" value="1"/>
</dbReference>
<keyword evidence="11" id="KW-0449">Lipoprotein</keyword>
<evidence type="ECO:0000256" key="10">
    <source>
        <dbReference type="HAMAP-Rule" id="MF_00240"/>
    </source>
</evidence>
<comment type="function">
    <text evidence="10">Participates in the translocation of lipoproteins from the inner membrane to the outer membrane. Only forms a complex with a lipoprotein if the residue after the N-terminal Cys is not an aspartate (The Asp acts as a targeting signal to indicate that the lipoprotein should stay in the inner membrane).</text>
</comment>
<dbReference type="GO" id="GO:0042953">
    <property type="term" value="P:lipoprotein transport"/>
    <property type="evidence" value="ECO:0007669"/>
    <property type="project" value="InterPro"/>
</dbReference>
<evidence type="ECO:0000313" key="12">
    <source>
        <dbReference type="Proteomes" id="UP000294325"/>
    </source>
</evidence>
<dbReference type="InterPro" id="IPR018323">
    <property type="entry name" value="OM_lipoprot_carrier_LolA_Pbac"/>
</dbReference>
<evidence type="ECO:0000313" key="11">
    <source>
        <dbReference type="EMBL" id="QBQ54293.1"/>
    </source>
</evidence>
<dbReference type="SUPFAM" id="SSF89392">
    <property type="entry name" value="Prokaryotic lipoproteins and lipoprotein localization factors"/>
    <property type="match status" value="1"/>
</dbReference>
<gene>
    <name evidence="10 11" type="primary">lolA</name>
    <name evidence="11" type="ORF">E3U44_07060</name>
</gene>
<comment type="subcellular location">
    <subcellularLocation>
        <location evidence="1 10">Periplasm</location>
    </subcellularLocation>
</comment>
<proteinExistence type="inferred from homology"/>
<dbReference type="OrthoDB" id="9787361at2"/>
<evidence type="ECO:0000256" key="5">
    <source>
        <dbReference type="ARBA" id="ARBA00022448"/>
    </source>
</evidence>
<dbReference type="CDD" id="cd16325">
    <property type="entry name" value="LolA"/>
    <property type="match status" value="1"/>
</dbReference>
<keyword evidence="5 10" id="KW-0813">Transport</keyword>
<keyword evidence="9 10" id="KW-0143">Chaperone</keyword>
<reference evidence="11 12" key="1">
    <citation type="submission" date="2019-03" db="EMBL/GenBank/DDBJ databases">
        <title>The genome sequence of Nitrosococcus wardiae strain D1FHST reveals the archetypal metabolic capacity of ammonia-oxidizing Gammaproteobacteria.</title>
        <authorList>
            <person name="Wang L."/>
            <person name="Lim C.K."/>
            <person name="Hanson T.E."/>
            <person name="Dang H."/>
            <person name="Klotz M.G."/>
        </authorList>
    </citation>
    <scope>NUCLEOTIDE SEQUENCE [LARGE SCALE GENOMIC DNA]</scope>
    <source>
        <strain evidence="11 12">D1FHS</strain>
    </source>
</reference>
<evidence type="ECO:0000256" key="1">
    <source>
        <dbReference type="ARBA" id="ARBA00004418"/>
    </source>
</evidence>
<evidence type="ECO:0000256" key="2">
    <source>
        <dbReference type="ARBA" id="ARBA00007615"/>
    </source>
</evidence>
<evidence type="ECO:0000256" key="7">
    <source>
        <dbReference type="ARBA" id="ARBA00022764"/>
    </source>
</evidence>
<dbReference type="EMBL" id="CP038033">
    <property type="protein sequence ID" value="QBQ54293.1"/>
    <property type="molecule type" value="Genomic_DNA"/>
</dbReference>
<dbReference type="AlphaFoldDB" id="A0A4P7BW69"/>
<comment type="similarity">
    <text evidence="2 10">Belongs to the LolA family.</text>
</comment>
<dbReference type="PANTHER" id="PTHR35869:SF1">
    <property type="entry name" value="OUTER-MEMBRANE LIPOPROTEIN CARRIER PROTEIN"/>
    <property type="match status" value="1"/>
</dbReference>
<dbReference type="GO" id="GO:0044874">
    <property type="term" value="P:lipoprotein localization to outer membrane"/>
    <property type="evidence" value="ECO:0007669"/>
    <property type="project" value="UniProtKB-UniRule"/>
</dbReference>
<comment type="subunit">
    <text evidence="3 10">Monomer.</text>
</comment>
<evidence type="ECO:0000256" key="3">
    <source>
        <dbReference type="ARBA" id="ARBA00011245"/>
    </source>
</evidence>
<dbReference type="NCBIfam" id="TIGR00547">
    <property type="entry name" value="lolA"/>
    <property type="match status" value="1"/>
</dbReference>
<sequence>MGAEKFWLPLHRRVEERVFINNSCRRRQWLRRGLWGIVLGSMALTLRAEEPGAHLAAFLEEVHSLRAEFHQTLLDEHQEPLEESEGKFFLQRPGKFRWDYHEPFSQAIVADGERIWFYDPDLEQVTVKNQKLALGETPALLLSGECLPEETFRINNLASHNHLAWVELLPRNKEATFERLLLGFDNNTLRQMELHDSFGQITRLTFSEVEVNLSLDPSLFVFTPPEGVDVMGGDSP</sequence>
<keyword evidence="7 10" id="KW-0574">Periplasm</keyword>
<keyword evidence="6" id="KW-0732">Signal</keyword>
<protein>
    <recommendedName>
        <fullName evidence="4 10">Outer-membrane lipoprotein carrier protein</fullName>
    </recommendedName>
</protein>
<name>A0A4P7BW69_9GAMM</name>
<dbReference type="Proteomes" id="UP000294325">
    <property type="component" value="Chromosome"/>
</dbReference>
<accession>A0A4P7BW69</accession>
<dbReference type="KEGG" id="nwr:E3U44_07060"/>
<dbReference type="GO" id="GO:0030288">
    <property type="term" value="C:outer membrane-bounded periplasmic space"/>
    <property type="evidence" value="ECO:0007669"/>
    <property type="project" value="TreeGrafter"/>
</dbReference>
<keyword evidence="8 10" id="KW-0653">Protein transport</keyword>
<evidence type="ECO:0000256" key="4">
    <source>
        <dbReference type="ARBA" id="ARBA00014035"/>
    </source>
</evidence>
<evidence type="ECO:0000256" key="6">
    <source>
        <dbReference type="ARBA" id="ARBA00022729"/>
    </source>
</evidence>
<keyword evidence="12" id="KW-1185">Reference proteome</keyword>
<organism evidence="11 12">
    <name type="scientific">Nitrosococcus wardiae</name>
    <dbReference type="NCBI Taxonomy" id="1814290"/>
    <lineage>
        <taxon>Bacteria</taxon>
        <taxon>Pseudomonadati</taxon>
        <taxon>Pseudomonadota</taxon>
        <taxon>Gammaproteobacteria</taxon>
        <taxon>Chromatiales</taxon>
        <taxon>Chromatiaceae</taxon>
        <taxon>Nitrosococcus</taxon>
    </lineage>
</organism>
<evidence type="ECO:0000256" key="8">
    <source>
        <dbReference type="ARBA" id="ARBA00022927"/>
    </source>
</evidence>
<evidence type="ECO:0000256" key="9">
    <source>
        <dbReference type="ARBA" id="ARBA00023186"/>
    </source>
</evidence>
<dbReference type="Pfam" id="PF03548">
    <property type="entry name" value="LolA"/>
    <property type="match status" value="1"/>
</dbReference>
<dbReference type="InterPro" id="IPR029046">
    <property type="entry name" value="LolA/LolB/LppX"/>
</dbReference>
<dbReference type="HAMAP" id="MF_00240">
    <property type="entry name" value="LolA"/>
    <property type="match status" value="1"/>
</dbReference>
<dbReference type="PANTHER" id="PTHR35869">
    <property type="entry name" value="OUTER-MEMBRANE LIPOPROTEIN CARRIER PROTEIN"/>
    <property type="match status" value="1"/>
</dbReference>